<dbReference type="Gene3D" id="1.20.120.340">
    <property type="entry name" value="Flagellar protein FliS"/>
    <property type="match status" value="1"/>
</dbReference>
<dbReference type="Pfam" id="PF02561">
    <property type="entry name" value="FliS"/>
    <property type="match status" value="1"/>
</dbReference>
<dbReference type="GO" id="GO:0005829">
    <property type="term" value="C:cytosol"/>
    <property type="evidence" value="ECO:0007669"/>
    <property type="project" value="UniProtKB-SubCell"/>
</dbReference>
<organism evidence="6 7">
    <name type="scientific">Cellulomonas gilvus (strain ATCC 13127 / NRRL B-14078)</name>
    <name type="common">Cellvibrio gilvus</name>
    <dbReference type="NCBI Taxonomy" id="593907"/>
    <lineage>
        <taxon>Bacteria</taxon>
        <taxon>Bacillati</taxon>
        <taxon>Actinomycetota</taxon>
        <taxon>Actinomycetes</taxon>
        <taxon>Micrococcales</taxon>
        <taxon>Cellulomonadaceae</taxon>
        <taxon>Cellulomonas</taxon>
    </lineage>
</organism>
<keyword evidence="6" id="KW-0966">Cell projection</keyword>
<dbReference type="InterPro" id="IPR036584">
    <property type="entry name" value="FliS_sf"/>
</dbReference>
<evidence type="ECO:0000256" key="2">
    <source>
        <dbReference type="ARBA" id="ARBA00008787"/>
    </source>
</evidence>
<dbReference type="OrthoDB" id="3268516at2"/>
<dbReference type="NCBIfam" id="TIGR00208">
    <property type="entry name" value="fliS"/>
    <property type="match status" value="1"/>
</dbReference>
<evidence type="ECO:0000256" key="4">
    <source>
        <dbReference type="ARBA" id="ARBA00022795"/>
    </source>
</evidence>
<proteinExistence type="inferred from homology"/>
<evidence type="ECO:0000256" key="3">
    <source>
        <dbReference type="ARBA" id="ARBA00022490"/>
    </source>
</evidence>
<keyword evidence="3" id="KW-0963">Cytoplasm</keyword>
<accession>F8A5F7</accession>
<evidence type="ECO:0000313" key="6">
    <source>
        <dbReference type="EMBL" id="AEI10974.1"/>
    </source>
</evidence>
<dbReference type="KEGG" id="cga:Celgi_0452"/>
<dbReference type="HOGENOM" id="CLU_080373_2_0_11"/>
<dbReference type="GO" id="GO:0071973">
    <property type="term" value="P:bacterial-type flagellum-dependent cell motility"/>
    <property type="evidence" value="ECO:0007669"/>
    <property type="project" value="TreeGrafter"/>
</dbReference>
<dbReference type="InterPro" id="IPR003713">
    <property type="entry name" value="FliS"/>
</dbReference>
<sequence length="140" mass="14398">MYDARTRYVTAAVETAAPARVVTMLFDRLLLDVDRGHAALEQGDVLGGRSHLQHAQDIVAELMASLDAASWEGGPGLMAVYAYLYSTLVEAGVQGDAGKVLECRSIVEPLATTWHEAAALAAAAAPAAPAPAAAGLLGVG</sequence>
<keyword evidence="7" id="KW-1185">Reference proteome</keyword>
<reference evidence="7" key="1">
    <citation type="submission" date="2011-04" db="EMBL/GenBank/DDBJ databases">
        <title>Complete sequence of Cellvibrio gilvus ATCC 13127.</title>
        <authorList>
            <person name="Lucas S."/>
            <person name="Han J."/>
            <person name="Lapidus A."/>
            <person name="Cheng J.-F."/>
            <person name="Goodwin L."/>
            <person name="Pitluck S."/>
            <person name="Peters L."/>
            <person name="Munk A."/>
            <person name="Detter J.C."/>
            <person name="Han C."/>
            <person name="Tapia R."/>
            <person name="Land M."/>
            <person name="Hauser L."/>
            <person name="Kyrpides N."/>
            <person name="Ivanova N."/>
            <person name="Ovchinnikova G."/>
            <person name="Pagani I."/>
            <person name="Mead D."/>
            <person name="Brumm P."/>
            <person name="Woyke T."/>
        </authorList>
    </citation>
    <scope>NUCLEOTIDE SEQUENCE [LARGE SCALE GENOMIC DNA]</scope>
    <source>
        <strain evidence="7">ATCC 13127 / NRRL B-14078</strain>
    </source>
</reference>
<dbReference type="eggNOG" id="COG1516">
    <property type="taxonomic scope" value="Bacteria"/>
</dbReference>
<dbReference type="CDD" id="cd16098">
    <property type="entry name" value="FliS"/>
    <property type="match status" value="1"/>
</dbReference>
<dbReference type="Proteomes" id="UP000000485">
    <property type="component" value="Chromosome"/>
</dbReference>
<comment type="similarity">
    <text evidence="2">Belongs to the FliS family.</text>
</comment>
<dbReference type="SUPFAM" id="SSF101116">
    <property type="entry name" value="Flagellar export chaperone FliS"/>
    <property type="match status" value="1"/>
</dbReference>
<name>F8A5F7_CELGA</name>
<keyword evidence="4" id="KW-1005">Bacterial flagellum biogenesis</keyword>
<comment type="subcellular location">
    <subcellularLocation>
        <location evidence="1">Cytoplasm</location>
        <location evidence="1">Cytosol</location>
    </subcellularLocation>
</comment>
<dbReference type="AlphaFoldDB" id="F8A5F7"/>
<dbReference type="RefSeq" id="WP_013882499.1">
    <property type="nucleotide sequence ID" value="NC_015671.1"/>
</dbReference>
<dbReference type="GO" id="GO:0044780">
    <property type="term" value="P:bacterial-type flagellum assembly"/>
    <property type="evidence" value="ECO:0007669"/>
    <property type="project" value="InterPro"/>
</dbReference>
<dbReference type="STRING" id="593907.Celgi_0452"/>
<evidence type="ECO:0000256" key="5">
    <source>
        <dbReference type="ARBA" id="ARBA00023186"/>
    </source>
</evidence>
<dbReference type="PANTHER" id="PTHR34773">
    <property type="entry name" value="FLAGELLAR SECRETION CHAPERONE FLIS"/>
    <property type="match status" value="1"/>
</dbReference>
<evidence type="ECO:0000256" key="1">
    <source>
        <dbReference type="ARBA" id="ARBA00004514"/>
    </source>
</evidence>
<gene>
    <name evidence="6" type="ordered locus">Celgi_0452</name>
</gene>
<keyword evidence="6" id="KW-0969">Cilium</keyword>
<keyword evidence="6" id="KW-0282">Flagellum</keyword>
<keyword evidence="5" id="KW-0143">Chaperone</keyword>
<evidence type="ECO:0000313" key="7">
    <source>
        <dbReference type="Proteomes" id="UP000000485"/>
    </source>
</evidence>
<protein>
    <submittedName>
        <fullName evidence="6">Flagellar protein FliS</fullName>
    </submittedName>
</protein>
<dbReference type="EMBL" id="CP002665">
    <property type="protein sequence ID" value="AEI10974.1"/>
    <property type="molecule type" value="Genomic_DNA"/>
</dbReference>
<dbReference type="PANTHER" id="PTHR34773:SF1">
    <property type="entry name" value="FLAGELLAR SECRETION CHAPERONE FLIS"/>
    <property type="match status" value="1"/>
</dbReference>